<evidence type="ECO:0000313" key="6">
    <source>
        <dbReference type="EMBL" id="MDF0603771.1"/>
    </source>
</evidence>
<name>A0AAE3NWV5_9RHOB</name>
<evidence type="ECO:0000256" key="4">
    <source>
        <dbReference type="PROSITE-ProRule" id="PRU00433"/>
    </source>
</evidence>
<dbReference type="Gene3D" id="1.10.760.10">
    <property type="entry name" value="Cytochrome c-like domain"/>
    <property type="match status" value="1"/>
</dbReference>
<dbReference type="GO" id="GO:0020037">
    <property type="term" value="F:heme binding"/>
    <property type="evidence" value="ECO:0007669"/>
    <property type="project" value="InterPro"/>
</dbReference>
<dbReference type="PANTHER" id="PTHR35008:SF8">
    <property type="entry name" value="ALCOHOL DEHYDROGENASE CYTOCHROME C SUBUNIT"/>
    <property type="match status" value="1"/>
</dbReference>
<dbReference type="SUPFAM" id="SSF46626">
    <property type="entry name" value="Cytochrome c"/>
    <property type="match status" value="2"/>
</dbReference>
<reference evidence="6" key="1">
    <citation type="submission" date="2023-03" db="EMBL/GenBank/DDBJ databases">
        <title>Multiphase analysis and comparison of six strains from genera Psychromarinibacter, Lutimaribacter, and Maritimibacter, including a novel species: Psychromarinibacter sediminicola sp. nov.</title>
        <authorList>
            <person name="Wang Y.-H."/>
            <person name="Ye M.-Q."/>
            <person name="Du Z.-J."/>
        </authorList>
    </citation>
    <scope>NUCLEOTIDE SEQUENCE</scope>
    <source>
        <strain evidence="6">C21-152</strain>
    </source>
</reference>
<dbReference type="PROSITE" id="PS51007">
    <property type="entry name" value="CYTC"/>
    <property type="match status" value="2"/>
</dbReference>
<dbReference type="Pfam" id="PF00034">
    <property type="entry name" value="Cytochrom_C"/>
    <property type="match status" value="1"/>
</dbReference>
<dbReference type="GO" id="GO:0046872">
    <property type="term" value="F:metal ion binding"/>
    <property type="evidence" value="ECO:0007669"/>
    <property type="project" value="UniProtKB-KW"/>
</dbReference>
<dbReference type="PANTHER" id="PTHR35008">
    <property type="entry name" value="BLL4482 PROTEIN-RELATED"/>
    <property type="match status" value="1"/>
</dbReference>
<feature type="domain" description="Cytochrome c" evidence="5">
    <location>
        <begin position="187"/>
        <end position="293"/>
    </location>
</feature>
<dbReference type="AlphaFoldDB" id="A0AAE3NWV5"/>
<accession>A0AAE3NWV5</accession>
<keyword evidence="2 4" id="KW-0479">Metal-binding</keyword>
<dbReference type="EMBL" id="JARGYC010000133">
    <property type="protein sequence ID" value="MDF0603771.1"/>
    <property type="molecule type" value="Genomic_DNA"/>
</dbReference>
<dbReference type="InterPro" id="IPR036909">
    <property type="entry name" value="Cyt_c-like_dom_sf"/>
</dbReference>
<dbReference type="InterPro" id="IPR009056">
    <property type="entry name" value="Cyt_c-like_dom"/>
</dbReference>
<keyword evidence="3 4" id="KW-0408">Iron</keyword>
<sequence>MGRILGGLVVLALVGAAVFWWVTRPVTADASVLEGIEPDLARGEWVFHAGGCASCHAAEDAEGEARRVLSGGRAFPSEFGTFYAPNISPDDAAGIGDWSALDLYNAMHHGVSPEGRHYYPAFPYGTYANATPKDIVSLHAFLQTLPESDAANRPHEVGFPFDIRRSLGGWKALFMRDGWVVEGELTEAQTRGRYIAEALGHCAECHTPRNLMGGMNRAEWLSGAANPSGDGRIPNITPAALDWSETDLVAYFTSGFTPDFDSAGGHMADVIRNLAELPEADRAALAAYLKAVTPVE</sequence>
<feature type="domain" description="Cytochrome c" evidence="5">
    <location>
        <begin position="38"/>
        <end position="146"/>
    </location>
</feature>
<protein>
    <submittedName>
        <fullName evidence="6">Cytochrome c</fullName>
    </submittedName>
</protein>
<gene>
    <name evidence="6" type="ORF">P1J78_23935</name>
</gene>
<evidence type="ECO:0000256" key="1">
    <source>
        <dbReference type="ARBA" id="ARBA00022617"/>
    </source>
</evidence>
<evidence type="ECO:0000256" key="3">
    <source>
        <dbReference type="ARBA" id="ARBA00023004"/>
    </source>
</evidence>
<dbReference type="RefSeq" id="WP_275569882.1">
    <property type="nucleotide sequence ID" value="NZ_JARGYC010000133.1"/>
</dbReference>
<keyword evidence="1 4" id="KW-0349">Heme</keyword>
<dbReference type="Proteomes" id="UP001220964">
    <property type="component" value="Unassembled WGS sequence"/>
</dbReference>
<dbReference type="InterPro" id="IPR051459">
    <property type="entry name" value="Cytochrome_c-type_DH"/>
</dbReference>
<dbReference type="GO" id="GO:0009055">
    <property type="term" value="F:electron transfer activity"/>
    <property type="evidence" value="ECO:0007669"/>
    <property type="project" value="InterPro"/>
</dbReference>
<organism evidence="6 7">
    <name type="scientific">Psychromarinibacter sediminicola</name>
    <dbReference type="NCBI Taxonomy" id="3033385"/>
    <lineage>
        <taxon>Bacteria</taxon>
        <taxon>Pseudomonadati</taxon>
        <taxon>Pseudomonadota</taxon>
        <taxon>Alphaproteobacteria</taxon>
        <taxon>Rhodobacterales</taxon>
        <taxon>Paracoccaceae</taxon>
        <taxon>Psychromarinibacter</taxon>
    </lineage>
</organism>
<keyword evidence="7" id="KW-1185">Reference proteome</keyword>
<evidence type="ECO:0000256" key="2">
    <source>
        <dbReference type="ARBA" id="ARBA00022723"/>
    </source>
</evidence>
<evidence type="ECO:0000313" key="7">
    <source>
        <dbReference type="Proteomes" id="UP001220964"/>
    </source>
</evidence>
<comment type="caution">
    <text evidence="6">The sequence shown here is derived from an EMBL/GenBank/DDBJ whole genome shotgun (WGS) entry which is preliminary data.</text>
</comment>
<proteinExistence type="predicted"/>
<evidence type="ECO:0000259" key="5">
    <source>
        <dbReference type="PROSITE" id="PS51007"/>
    </source>
</evidence>